<proteinExistence type="predicted"/>
<feature type="compositionally biased region" description="Low complexity" evidence="1">
    <location>
        <begin position="13"/>
        <end position="25"/>
    </location>
</feature>
<dbReference type="EMBL" id="CM017878">
    <property type="protein sequence ID" value="KAG1354593.1"/>
    <property type="molecule type" value="Genomic_DNA"/>
</dbReference>
<feature type="region of interest" description="Disordered" evidence="1">
    <location>
        <begin position="1"/>
        <end position="70"/>
    </location>
</feature>
<feature type="compositionally biased region" description="Polar residues" evidence="1">
    <location>
        <begin position="631"/>
        <end position="640"/>
    </location>
</feature>
<dbReference type="OrthoDB" id="774557at2759"/>
<comment type="caution">
    <text evidence="2">The sequence shown here is derived from an EMBL/GenBank/DDBJ whole genome shotgun (WGS) entry which is preliminary data.</text>
</comment>
<reference evidence="2" key="1">
    <citation type="journal article" date="2017" name="Gigascience">
        <title>The genome draft of coconut (Cocos nucifera).</title>
        <authorList>
            <person name="Xiao Y."/>
            <person name="Xu P."/>
            <person name="Fan H."/>
            <person name="Baudouin L."/>
            <person name="Xia W."/>
            <person name="Bocs S."/>
            <person name="Xu J."/>
            <person name="Li Q."/>
            <person name="Guo A."/>
            <person name="Zhou L."/>
            <person name="Li J."/>
            <person name="Wu Y."/>
            <person name="Ma Z."/>
            <person name="Armero A."/>
            <person name="Issali A.E."/>
            <person name="Liu N."/>
            <person name="Peng M."/>
            <person name="Yang Y."/>
        </authorList>
    </citation>
    <scope>NUCLEOTIDE SEQUENCE</scope>
    <source>
        <tissue evidence="2">Spear leaf of Hainan Tall coconut</tissue>
    </source>
</reference>
<evidence type="ECO:0000256" key="1">
    <source>
        <dbReference type="SAM" id="MobiDB-lite"/>
    </source>
</evidence>
<organism evidence="2 3">
    <name type="scientific">Cocos nucifera</name>
    <name type="common">Coconut palm</name>
    <dbReference type="NCBI Taxonomy" id="13894"/>
    <lineage>
        <taxon>Eukaryota</taxon>
        <taxon>Viridiplantae</taxon>
        <taxon>Streptophyta</taxon>
        <taxon>Embryophyta</taxon>
        <taxon>Tracheophyta</taxon>
        <taxon>Spermatophyta</taxon>
        <taxon>Magnoliopsida</taxon>
        <taxon>Liliopsida</taxon>
        <taxon>Arecaceae</taxon>
        <taxon>Arecoideae</taxon>
        <taxon>Cocoseae</taxon>
        <taxon>Attaleinae</taxon>
        <taxon>Cocos</taxon>
    </lineage>
</organism>
<feature type="compositionally biased region" description="Polar residues" evidence="1">
    <location>
        <begin position="649"/>
        <end position="660"/>
    </location>
</feature>
<keyword evidence="3" id="KW-1185">Reference proteome</keyword>
<feature type="compositionally biased region" description="Polar residues" evidence="1">
    <location>
        <begin position="26"/>
        <end position="39"/>
    </location>
</feature>
<dbReference type="PANTHER" id="PTHR10378">
    <property type="entry name" value="LIM DOMAIN-BINDING PROTEIN"/>
    <property type="match status" value="1"/>
</dbReference>
<gene>
    <name evidence="2" type="ORF">COCNU_07G007050</name>
</gene>
<evidence type="ECO:0000313" key="2">
    <source>
        <dbReference type="EMBL" id="KAG1354593.1"/>
    </source>
</evidence>
<dbReference type="Proteomes" id="UP000797356">
    <property type="component" value="Chromosome 7"/>
</dbReference>
<feature type="compositionally biased region" description="Polar residues" evidence="1">
    <location>
        <begin position="55"/>
        <end position="70"/>
    </location>
</feature>
<evidence type="ECO:0000313" key="3">
    <source>
        <dbReference type="Proteomes" id="UP000797356"/>
    </source>
</evidence>
<feature type="region of interest" description="Disordered" evidence="1">
    <location>
        <begin position="611"/>
        <end position="663"/>
    </location>
</feature>
<feature type="region of interest" description="Disordered" evidence="1">
    <location>
        <begin position="111"/>
        <end position="147"/>
    </location>
</feature>
<accession>A0A8K0IEY8</accession>
<name>A0A8K0IEY8_COCNU</name>
<reference evidence="2" key="2">
    <citation type="submission" date="2019-07" db="EMBL/GenBank/DDBJ databases">
        <authorList>
            <person name="Yang Y."/>
            <person name="Bocs S."/>
            <person name="Baudouin L."/>
        </authorList>
    </citation>
    <scope>NUCLEOTIDE SEQUENCE</scope>
    <source>
        <tissue evidence="2">Spear leaf of Hainan Tall coconut</tissue>
    </source>
</reference>
<protein>
    <submittedName>
        <fullName evidence="2">Transcriptional corepressor SEUSS</fullName>
    </submittedName>
</protein>
<dbReference type="InterPro" id="IPR029005">
    <property type="entry name" value="LIM-bd/SEUSS"/>
</dbReference>
<dbReference type="AlphaFoldDB" id="A0A8K0IEY8"/>
<dbReference type="Pfam" id="PF01803">
    <property type="entry name" value="LIM_bind"/>
    <property type="match status" value="1"/>
</dbReference>
<sequence length="802" mass="87381">MAPARVAGGGGPSQSSSASGVFFQGDGQSPATGNSVSGNGQSGLGPSSREMNCRALNSGTNSSGPSIGASSLVTDANSALSGRPQLQRSTSINNESCALLPASPMSFSSNVVLGSSMGDGSSLKKQSQHQHQEQAPVQGASSAPLQSPVAQELDIPLHAQKKSRLDTIQPEDILQMLQRQERLQIQGRQNPQLQARIQQQRLSQQPQLQQMLQSLPQVQRVQLHPQLHQVRHSQLQQQAVQAALPMRRPSDSGLCARRLMQYMYHQRHRPPDDCIAYWKKFVAEYFTPRAKKRWCLASYGNGGNHVSGVFPQAAKDSWQCGICGSKSGKGFEATFEVLPRLFQIEFDSGLIDGLLFLDMPREFRLPTGMMVLDYAKAVQESVYEQVRVVHEGQMRIVFMPDLKILSWEFCARRHEEFLLRRLIVPQVNQLLQTAPIFQAAVSESGSTGVSPQDLKSNLNMFVHAGRQLAKSLDLQSLNDMGFSKRYVRCVQISEVVNSMKDLIDFSYEHKIGPIESLKKYSQQATAKRQTNKTLEVEQLMASQGQQGDQNTSNKIKVVHPGLSSQTNSYRAATGIPNNTAQNAMALNNYQYLRRTSANQNQEVLQGDKLRTFIGPSQGPMPLQSPVPSALSGPTVSGSLNPQQQQQPQLHNGTMQSSQSNEQEHAFQQLLQEMMNNDSGVPQQAVCRPNVTGNMAAEAFGSGIGCAGGLATRTSAGPVRDGVSLGNHINYASNNVTGMINRSNSSRSIANNSSSVTNNSIDPGQVVPQNVCLPELDQDIMSQVVNNGILNGEPGDLGNGWKM</sequence>